<keyword evidence="3" id="KW-1134">Transmembrane beta strand</keyword>
<feature type="signal peptide" evidence="7">
    <location>
        <begin position="1"/>
        <end position="22"/>
    </location>
</feature>
<evidence type="ECO:0000256" key="2">
    <source>
        <dbReference type="ARBA" id="ARBA00022448"/>
    </source>
</evidence>
<dbReference type="Gene3D" id="2.60.40.1120">
    <property type="entry name" value="Carboxypeptidase-like, regulatory domain"/>
    <property type="match status" value="1"/>
</dbReference>
<dbReference type="Gene3D" id="2.40.170.20">
    <property type="entry name" value="TonB-dependent receptor, beta-barrel domain"/>
    <property type="match status" value="1"/>
</dbReference>
<keyword evidence="4" id="KW-0812">Transmembrane</keyword>
<dbReference type="InterPro" id="IPR039426">
    <property type="entry name" value="TonB-dep_rcpt-like"/>
</dbReference>
<dbReference type="Proteomes" id="UP000000343">
    <property type="component" value="Plasmid pACIX901"/>
</dbReference>
<gene>
    <name evidence="9" type="ordered locus">AciX9_4208</name>
</gene>
<comment type="subcellular location">
    <subcellularLocation>
        <location evidence="1">Cell outer membrane</location>
        <topology evidence="1">Multi-pass membrane protein</topology>
    </subcellularLocation>
</comment>
<keyword evidence="2" id="KW-0813">Transport</keyword>
<evidence type="ECO:0000313" key="10">
    <source>
        <dbReference type="Proteomes" id="UP000000343"/>
    </source>
</evidence>
<dbReference type="InterPro" id="IPR036942">
    <property type="entry name" value="Beta-barrel_TonB_sf"/>
</dbReference>
<evidence type="ECO:0000256" key="6">
    <source>
        <dbReference type="ARBA" id="ARBA00023237"/>
    </source>
</evidence>
<dbReference type="Pfam" id="PF13620">
    <property type="entry name" value="CarboxypepD_reg"/>
    <property type="match status" value="1"/>
</dbReference>
<dbReference type="KEGG" id="acm:AciX9_4208"/>
<dbReference type="PANTHER" id="PTHR30069">
    <property type="entry name" value="TONB-DEPENDENT OUTER MEMBRANE RECEPTOR"/>
    <property type="match status" value="1"/>
</dbReference>
<protein>
    <submittedName>
        <fullName evidence="9">TonB-dependent receptor plug</fullName>
    </submittedName>
</protein>
<evidence type="ECO:0000313" key="9">
    <source>
        <dbReference type="EMBL" id="ADW70986.1"/>
    </source>
</evidence>
<proteinExistence type="predicted"/>
<keyword evidence="9" id="KW-0675">Receptor</keyword>
<accession>E8X6A2</accession>
<keyword evidence="5" id="KW-0472">Membrane</keyword>
<evidence type="ECO:0000256" key="1">
    <source>
        <dbReference type="ARBA" id="ARBA00004571"/>
    </source>
</evidence>
<feature type="domain" description="TonB-dependent transporter Oar-like beta-barrel" evidence="8">
    <location>
        <begin position="246"/>
        <end position="1146"/>
    </location>
</feature>
<dbReference type="HOGENOM" id="CLU_006298_0_0_0"/>
<dbReference type="GO" id="GO:0015344">
    <property type="term" value="F:siderophore uptake transmembrane transporter activity"/>
    <property type="evidence" value="ECO:0007669"/>
    <property type="project" value="TreeGrafter"/>
</dbReference>
<organism evidence="10">
    <name type="scientific">Granulicella tundricola (strain ATCC BAA-1859 / DSM 23138 / MP5ACTX9)</name>
    <dbReference type="NCBI Taxonomy" id="1198114"/>
    <lineage>
        <taxon>Bacteria</taxon>
        <taxon>Pseudomonadati</taxon>
        <taxon>Acidobacteriota</taxon>
        <taxon>Terriglobia</taxon>
        <taxon>Terriglobales</taxon>
        <taxon>Acidobacteriaceae</taxon>
        <taxon>Granulicella</taxon>
    </lineage>
</organism>
<name>E8X6A2_GRATM</name>
<dbReference type="EMBL" id="CP002481">
    <property type="protein sequence ID" value="ADW70986.1"/>
    <property type="molecule type" value="Genomic_DNA"/>
</dbReference>
<sequence>MALAFSTAPILAAALLTPSAMAQLTTADILGTVTDATGAVIPNATVVLTNVETHDQRTATSNGSGDYQFTLLPVGRYTVTTKSSGFKTATTNNLAVEAGDRARADVHLETGGEEQTVNVEAQTPLLQADNATVSSTVTAKAVQDLPLNGRNFVQLVQIVPGANEGPGNGLVSGGRPDDRRASASFSVNGQDDTLNNFIIDGTDDNERVIGTIGVRPNVEGIQEITVETNSYSAEAGRTAGGVVSIITRSGTNQFHGSAYEFFRNDIFDARNVLQGTGRKPELRQNQFGGSIGGPIFKDRTFFFADYEGLRLVSGVTYTSSVPQIAQYNQINSIGGGTPQQLIAQGNGTQTYALDPIALAYLKLFPAPTNAGVTNNYVVSPSKTQTSNTFDARVDHKFNGNNNLFARYTYNKVDTNTPQALGTQNGLAISGGRYIFAGPATDKAMQYGLGYTHIFSQNLLVDLRAAYTRINNLSLPLNNGTAPDTKLGFGSNMNFNNLSSFLTPIQFGGFSDIGDGAYVPLQDIDNTFQYSGSVSYTKGNHNLKFGAGLIRRQARNVQSAFAAGQYTFGLSTDNVASTTQTQINQLASSLVGAFTGESRNYDLNPPDYRSWEPSFFALDSWKVNPKLTVLYGVRYDVFTPFTEAHNRISNFDFTQASGSTAATVGSALKVAGVNGVDGHAGIKTDYSNFAPRVGFSLSVNPKTVVRGGYGLSFFPGNYTSNADLKNAPFVSVYSPNCSQALTALRIQTNTTAAGTPGTTANPTAAASFNNHCFTPGTTTISPTYDGTSNFAAGLPLPAAQTLNSNSLSFVAENPNFRSALIQQFNLQVEEQFGSNVFTVGYVGNLGQHLAQTINNINSPAPFNPLTAPASAQNLRLQTQLPNLGGVGWLSSGGYSNYNSLQTSFQRRFTKGLAFDANYTYAKALSTNTGFSQEGNQGWSNGDPTRINAIDYGVAENDIEHRFALSVNYELQYGKNFTGLKRLALGGWQANTILVWQSGKPFSILNGGQNDFTLLPSGAAGSVYGNRATPINGGGSDRPNKIGNAKGPKTLTQYFNTANYAPQPLGTIGTAQRNSEFGPHFRHIDLSIFKDFHITERVNLEFRAEAFDLTNTPDYYIGNNNVANAQLGSSTFGQVTNYDPNYNPRQLQFALKAQF</sequence>
<evidence type="ECO:0000256" key="3">
    <source>
        <dbReference type="ARBA" id="ARBA00022452"/>
    </source>
</evidence>
<keyword evidence="7" id="KW-0732">Signal</keyword>
<evidence type="ECO:0000256" key="4">
    <source>
        <dbReference type="ARBA" id="ARBA00022692"/>
    </source>
</evidence>
<evidence type="ECO:0000256" key="7">
    <source>
        <dbReference type="SAM" id="SignalP"/>
    </source>
</evidence>
<dbReference type="SUPFAM" id="SSF49464">
    <property type="entry name" value="Carboxypeptidase regulatory domain-like"/>
    <property type="match status" value="1"/>
</dbReference>
<feature type="chain" id="PRO_5003234436" evidence="7">
    <location>
        <begin position="23"/>
        <end position="1153"/>
    </location>
</feature>
<dbReference type="PANTHER" id="PTHR30069:SF46">
    <property type="entry name" value="OAR PROTEIN"/>
    <property type="match status" value="1"/>
</dbReference>
<keyword evidence="6" id="KW-0998">Cell outer membrane</keyword>
<dbReference type="Pfam" id="PF25183">
    <property type="entry name" value="OMP_b-brl_4"/>
    <property type="match status" value="1"/>
</dbReference>
<dbReference type="SUPFAM" id="SSF56935">
    <property type="entry name" value="Porins"/>
    <property type="match status" value="1"/>
</dbReference>
<reference evidence="10" key="1">
    <citation type="submission" date="2011-01" db="EMBL/GenBank/DDBJ databases">
        <title>Complete sequence of plasmid1 of Acidobacterium sp. MP5ACTX9.</title>
        <authorList>
            <consortium name="US DOE Joint Genome Institute"/>
            <person name="Lucas S."/>
            <person name="Copeland A."/>
            <person name="Lapidus A."/>
            <person name="Cheng J.-F."/>
            <person name="Goodwin L."/>
            <person name="Pitluck S."/>
            <person name="Teshima H."/>
            <person name="Detter J.C."/>
            <person name="Han C."/>
            <person name="Tapia R."/>
            <person name="Land M."/>
            <person name="Hauser L."/>
            <person name="Kyrpides N."/>
            <person name="Ivanova N."/>
            <person name="Ovchinnikova G."/>
            <person name="Pagani I."/>
            <person name="Rawat S.R."/>
            <person name="Mannisto M."/>
            <person name="Haggblom M.M."/>
            <person name="Woyke T."/>
        </authorList>
    </citation>
    <scope>NUCLEOTIDE SEQUENCE [LARGE SCALE GENOMIC DNA]</scope>
    <source>
        <strain evidence="10">MP5ACTX9</strain>
        <plasmid evidence="10">Plasmid pACIX901</plasmid>
    </source>
</reference>
<dbReference type="AlphaFoldDB" id="E8X6A2"/>
<keyword evidence="10" id="KW-1185">Reference proteome</keyword>
<dbReference type="GO" id="GO:0009279">
    <property type="term" value="C:cell outer membrane"/>
    <property type="evidence" value="ECO:0007669"/>
    <property type="project" value="UniProtKB-SubCell"/>
</dbReference>
<dbReference type="InterPro" id="IPR008969">
    <property type="entry name" value="CarboxyPept-like_regulatory"/>
</dbReference>
<evidence type="ECO:0000259" key="8">
    <source>
        <dbReference type="Pfam" id="PF25183"/>
    </source>
</evidence>
<geneLocation type="plasmid" evidence="9 10">
    <name>pACIX901</name>
</geneLocation>
<dbReference type="InterPro" id="IPR057601">
    <property type="entry name" value="Oar-like_b-barrel"/>
</dbReference>
<dbReference type="RefSeq" id="WP_013572898.1">
    <property type="nucleotide sequence ID" value="NC_015057.1"/>
</dbReference>
<keyword evidence="9" id="KW-0614">Plasmid</keyword>
<evidence type="ECO:0000256" key="5">
    <source>
        <dbReference type="ARBA" id="ARBA00023136"/>
    </source>
</evidence>
<dbReference type="GO" id="GO:0044718">
    <property type="term" value="P:siderophore transmembrane transport"/>
    <property type="evidence" value="ECO:0007669"/>
    <property type="project" value="TreeGrafter"/>
</dbReference>